<feature type="transmembrane region" description="Helical" evidence="6">
    <location>
        <begin position="106"/>
        <end position="133"/>
    </location>
</feature>
<dbReference type="PROSITE" id="PS50109">
    <property type="entry name" value="HIS_KIN"/>
    <property type="match status" value="1"/>
</dbReference>
<dbReference type="Pfam" id="PF02518">
    <property type="entry name" value="HATPase_c"/>
    <property type="match status" value="1"/>
</dbReference>
<dbReference type="Gene3D" id="3.30.565.10">
    <property type="entry name" value="Histidine kinase-like ATPase, C-terminal domain"/>
    <property type="match status" value="1"/>
</dbReference>
<dbReference type="GO" id="GO:0000160">
    <property type="term" value="P:phosphorelay signal transduction system"/>
    <property type="evidence" value="ECO:0007669"/>
    <property type="project" value="UniProtKB-KW"/>
</dbReference>
<keyword evidence="6" id="KW-1133">Transmembrane helix</keyword>
<comment type="catalytic activity">
    <reaction evidence="1">
        <text>ATP + protein L-histidine = ADP + protein N-phospho-L-histidine.</text>
        <dbReference type="EC" id="2.7.13.3"/>
    </reaction>
</comment>
<dbReference type="OrthoDB" id="9797605at2"/>
<evidence type="ECO:0000256" key="3">
    <source>
        <dbReference type="ARBA" id="ARBA00022679"/>
    </source>
</evidence>
<dbReference type="EC" id="2.7.13.3" evidence="2"/>
<dbReference type="InterPro" id="IPR003594">
    <property type="entry name" value="HATPase_dom"/>
</dbReference>
<dbReference type="AlphaFoldDB" id="A0A2S5DAB4"/>
<dbReference type="SUPFAM" id="SSF55874">
    <property type="entry name" value="ATPase domain of HSP90 chaperone/DNA topoisomerase II/histidine kinase"/>
    <property type="match status" value="1"/>
</dbReference>
<keyword evidence="6" id="KW-0472">Membrane</keyword>
<dbReference type="InterPro" id="IPR036890">
    <property type="entry name" value="HATPase_C_sf"/>
</dbReference>
<dbReference type="EMBL" id="PQWB01000210">
    <property type="protein sequence ID" value="POZ59941.1"/>
    <property type="molecule type" value="Genomic_DNA"/>
</dbReference>
<feature type="transmembrane region" description="Helical" evidence="6">
    <location>
        <begin position="20"/>
        <end position="45"/>
    </location>
</feature>
<dbReference type="Proteomes" id="UP000237082">
    <property type="component" value="Unassembled WGS sequence"/>
</dbReference>
<feature type="domain" description="Histidine kinase" evidence="7">
    <location>
        <begin position="382"/>
        <end position="470"/>
    </location>
</feature>
<gene>
    <name evidence="8" type="ORF">C2I19_21550</name>
</gene>
<dbReference type="PANTHER" id="PTHR24421:SF10">
    <property type="entry name" value="NITRATE_NITRITE SENSOR PROTEIN NARQ"/>
    <property type="match status" value="1"/>
</dbReference>
<dbReference type="InterPro" id="IPR050482">
    <property type="entry name" value="Sensor_HK_TwoCompSys"/>
</dbReference>
<evidence type="ECO:0000256" key="6">
    <source>
        <dbReference type="SAM" id="Phobius"/>
    </source>
</evidence>
<evidence type="ECO:0000256" key="2">
    <source>
        <dbReference type="ARBA" id="ARBA00012438"/>
    </source>
</evidence>
<feature type="transmembrane region" description="Helical" evidence="6">
    <location>
        <begin position="227"/>
        <end position="252"/>
    </location>
</feature>
<dbReference type="InterPro" id="IPR005467">
    <property type="entry name" value="His_kinase_dom"/>
</dbReference>
<proteinExistence type="predicted"/>
<accession>A0A2S5DAB4</accession>
<dbReference type="GO" id="GO:0004673">
    <property type="term" value="F:protein histidine kinase activity"/>
    <property type="evidence" value="ECO:0007669"/>
    <property type="project" value="UniProtKB-EC"/>
</dbReference>
<keyword evidence="6" id="KW-0812">Transmembrane</keyword>
<sequence>MLEGVKGAAWPLARAGLRMHWTFGMTNALCYAGAGCAAVAALFLMRRLNSRSMQPYLRVIGSGPGLFRRALLLACALMLAAGGADLSGAPEALLREQAAAWLWPAWLAQALAGGLMSLSASAVLVFAALMLLFMHGLRRCLLEEGRVSWPWLAAQMGIAAALEPWTEPGLGYLVAAELAFLLPWRRAAVGALLQTALIDSALLPYLVRVGDGHPACNIAGALPPGFWTVAALDWLQGLAFQAFAFCVGYGWAEALRGRRRQARANAELQATQLLLTEAVRNAERARIAEGVGRLAAEQLAGLQLHLRLAEAKGAEAGGICAAREAAGMLARELEGQGGVSAAPAADLRQALETLCRGMPRPKARLEMAHDVPLAQPELAHVLFRSAQEALSNALRHSGAARAVVRLERLGGGVALTVSDNGVGMAASNERRQGHGLAGMRERVEASGGTLDILSPASGGCCVRIWLPLTGEAS</sequence>
<dbReference type="CDD" id="cd16917">
    <property type="entry name" value="HATPase_UhpB-NarQ-NarX-like"/>
    <property type="match status" value="1"/>
</dbReference>
<dbReference type="RefSeq" id="WP_103904606.1">
    <property type="nucleotide sequence ID" value="NZ_PQWB01000210.1"/>
</dbReference>
<evidence type="ECO:0000256" key="4">
    <source>
        <dbReference type="ARBA" id="ARBA00022777"/>
    </source>
</evidence>
<protein>
    <recommendedName>
        <fullName evidence="2">histidine kinase</fullName>
        <ecNumber evidence="2">2.7.13.3</ecNumber>
    </recommendedName>
</protein>
<evidence type="ECO:0000256" key="1">
    <source>
        <dbReference type="ARBA" id="ARBA00000085"/>
    </source>
</evidence>
<reference evidence="9" key="1">
    <citation type="submission" date="2018-02" db="EMBL/GenBank/DDBJ databases">
        <authorList>
            <person name="O'Hara-Hanley K."/>
            <person name="Soby S."/>
        </authorList>
    </citation>
    <scope>NUCLEOTIDE SEQUENCE [LARGE SCALE GENOMIC DNA]</scope>
    <source>
        <strain evidence="9">MWU14-2602</strain>
    </source>
</reference>
<evidence type="ECO:0000313" key="8">
    <source>
        <dbReference type="EMBL" id="POZ59941.1"/>
    </source>
</evidence>
<keyword evidence="9" id="KW-1185">Reference proteome</keyword>
<name>A0A2S5DAB4_9NEIS</name>
<keyword evidence="4" id="KW-0418">Kinase</keyword>
<evidence type="ECO:0000313" key="9">
    <source>
        <dbReference type="Proteomes" id="UP000237082"/>
    </source>
</evidence>
<keyword evidence="3" id="KW-0808">Transferase</keyword>
<evidence type="ECO:0000259" key="7">
    <source>
        <dbReference type="PROSITE" id="PS50109"/>
    </source>
</evidence>
<feature type="transmembrane region" description="Helical" evidence="6">
    <location>
        <begin position="187"/>
        <end position="207"/>
    </location>
</feature>
<dbReference type="SMART" id="SM00387">
    <property type="entry name" value="HATPase_c"/>
    <property type="match status" value="1"/>
</dbReference>
<keyword evidence="5" id="KW-0902">Two-component regulatory system</keyword>
<feature type="transmembrane region" description="Helical" evidence="6">
    <location>
        <begin position="66"/>
        <end position="86"/>
    </location>
</feature>
<comment type="caution">
    <text evidence="8">The sequence shown here is derived from an EMBL/GenBank/DDBJ whole genome shotgun (WGS) entry which is preliminary data.</text>
</comment>
<evidence type="ECO:0000256" key="5">
    <source>
        <dbReference type="ARBA" id="ARBA00023012"/>
    </source>
</evidence>
<dbReference type="PANTHER" id="PTHR24421">
    <property type="entry name" value="NITRATE/NITRITE SENSOR PROTEIN NARX-RELATED"/>
    <property type="match status" value="1"/>
</dbReference>
<organism evidence="8 9">
    <name type="scientific">Chromobacterium alticapitis</name>
    <dbReference type="NCBI Taxonomy" id="2073169"/>
    <lineage>
        <taxon>Bacteria</taxon>
        <taxon>Pseudomonadati</taxon>
        <taxon>Pseudomonadota</taxon>
        <taxon>Betaproteobacteria</taxon>
        <taxon>Neisseriales</taxon>
        <taxon>Chromobacteriaceae</taxon>
        <taxon>Chromobacterium</taxon>
    </lineage>
</organism>